<sequence length="206" mass="24222">MIEIRINNTGDGCYWLYGEDKLWKNYIHEDFDEHVVLYGNRSYNGCKEASWYERTMEILNDIDDWDEYPEDLPDETNAKLKELYDGCRNINNIVVDVIKLLYPNDKFKSGTLTGYSQGDWEYYIVKGDVDTELLEALYFNKISDVTVFDGNDNISGFITDDDLWEAERNGTLGKLLRERFDISDDEDVKIYKADGYKEIIDWQEVC</sequence>
<accession>A0A8S5RCS8</accession>
<name>A0A8S5RCS8_9VIRU</name>
<proteinExistence type="predicted"/>
<protein>
    <submittedName>
        <fullName evidence="1">Uncharacterized protein</fullName>
    </submittedName>
</protein>
<reference evidence="1" key="1">
    <citation type="journal article" date="2021" name="Proc. Natl. Acad. Sci. U.S.A.">
        <title>A Catalog of Tens of Thousands of Viruses from Human Metagenomes Reveals Hidden Associations with Chronic Diseases.</title>
        <authorList>
            <person name="Tisza M.J."/>
            <person name="Buck C.B."/>
        </authorList>
    </citation>
    <scope>NUCLEOTIDE SEQUENCE</scope>
    <source>
        <strain evidence="1">CtmTa7</strain>
    </source>
</reference>
<dbReference type="EMBL" id="BK059091">
    <property type="protein sequence ID" value="DAE28780.1"/>
    <property type="molecule type" value="Genomic_DNA"/>
</dbReference>
<evidence type="ECO:0000313" key="1">
    <source>
        <dbReference type="EMBL" id="DAE28780.1"/>
    </source>
</evidence>
<organism evidence="1">
    <name type="scientific">virus sp. ctmTa7</name>
    <dbReference type="NCBI Taxonomy" id="2828255"/>
    <lineage>
        <taxon>Viruses</taxon>
    </lineage>
</organism>